<evidence type="ECO:0000313" key="1">
    <source>
        <dbReference type="EMBL" id="QEM41855.1"/>
    </source>
</evidence>
<keyword evidence="2" id="KW-1185">Reference proteome</keyword>
<dbReference type="GeneID" id="77936876"/>
<dbReference type="KEGG" id="vg:77936876"/>
<name>A0A5C1K7H7_9CAUD</name>
<organism evidence="1 2">
    <name type="scientific">Pseudomonas phage vB_PaeM_PS119XW</name>
    <dbReference type="NCBI Taxonomy" id="2601632"/>
    <lineage>
        <taxon>Viruses</taxon>
        <taxon>Duplodnaviria</taxon>
        <taxon>Heunggongvirae</taxon>
        <taxon>Uroviricota</taxon>
        <taxon>Caudoviricetes</taxon>
        <taxon>Chimalliviridae</taxon>
        <taxon>Pawinskivirus</taxon>
        <taxon>Pawinskivirus PS119XW</taxon>
    </lineage>
</organism>
<evidence type="ECO:0000313" key="2">
    <source>
        <dbReference type="Proteomes" id="UP000322144"/>
    </source>
</evidence>
<accession>A0A5C1K7H7</accession>
<proteinExistence type="predicted"/>
<sequence length="385" mass="45403">MYSTKPKCKKEITMKQYREPTTRLTKEKLEWVIERRKERKAESPFGRAHFPAGTRAIFESCSLRFLDENERVYPGQRYETFEATVLGIVANGHDSYVAVLDKPCNLIEGRKYSINISWCKKILERGEGNFTWFKEEPTEYDHAHGWNIREKHPTVRWVEGPRPTKVRNLTWAEEFDYHRHTDPVYVEINKHHNQYFITDMRTFVMFALQEHPAYTNPSKDHLYDLEKLVAAMYADPTIKAAEVKLSRYFGSWLISKKKFHKVLQRLLPFYKTSRRKAQEEDNKAMSEMYEKEMERDFDEMYGESSDSSDESCYSMEDSYYDSGLDDDIEMTDMYEDSACSREISDDVQPKTIGELLREAMEEPDEDKSKLVISSMETLSEAVVIK</sequence>
<dbReference type="RefSeq" id="YP_010660866.1">
    <property type="nucleotide sequence ID" value="NC_070882.1"/>
</dbReference>
<dbReference type="EMBL" id="MN103543">
    <property type="protein sequence ID" value="QEM41855.1"/>
    <property type="molecule type" value="Genomic_DNA"/>
</dbReference>
<dbReference type="Proteomes" id="UP000322144">
    <property type="component" value="Segment"/>
</dbReference>
<reference evidence="1 2" key="1">
    <citation type="submission" date="2019-06" db="EMBL/GenBank/DDBJ databases">
        <title>A distant relative of Phikzvirus genus phages from a therapeutic phage collection.</title>
        <authorList>
            <person name="Hejnowicz M.S."/>
            <person name="Dabrowski K."/>
            <person name="Gawor J."/>
            <person name="Weber-Dabrowska B."/>
            <person name="Gromadka R."/>
            <person name="Lobocka M.B."/>
        </authorList>
    </citation>
    <scope>NUCLEOTIDE SEQUENCE [LARGE SCALE GENOMIC DNA]</scope>
</reference>
<protein>
    <submittedName>
        <fullName evidence="1">Uncharacterized protein</fullName>
    </submittedName>
</protein>